<name>A0A1L7SEZ3_FUSMA</name>
<evidence type="ECO:0000313" key="2">
    <source>
        <dbReference type="Proteomes" id="UP000184255"/>
    </source>
</evidence>
<evidence type="ECO:0000313" key="1">
    <source>
        <dbReference type="EMBL" id="CVK84925.1"/>
    </source>
</evidence>
<dbReference type="VEuPathDB" id="FungiDB:FMAN_01849"/>
<dbReference type="Proteomes" id="UP000184255">
    <property type="component" value="Unassembled WGS sequence"/>
</dbReference>
<dbReference type="AlphaFoldDB" id="A0A1L7SEZ3"/>
<comment type="caution">
    <text evidence="1">The sequence shown here is derived from an EMBL/GenBank/DDBJ whole genome shotgun (WGS) entry which is preliminary data.</text>
</comment>
<gene>
    <name evidence="1" type="ORF">FMAN_01849</name>
</gene>
<organism evidence="1 2">
    <name type="scientific">Fusarium mangiferae</name>
    <name type="common">Mango malformation disease fungus</name>
    <dbReference type="NCBI Taxonomy" id="192010"/>
    <lineage>
        <taxon>Eukaryota</taxon>
        <taxon>Fungi</taxon>
        <taxon>Dikarya</taxon>
        <taxon>Ascomycota</taxon>
        <taxon>Pezizomycotina</taxon>
        <taxon>Sordariomycetes</taxon>
        <taxon>Hypocreomycetidae</taxon>
        <taxon>Hypocreales</taxon>
        <taxon>Nectriaceae</taxon>
        <taxon>Fusarium</taxon>
        <taxon>Fusarium fujikuroi species complex</taxon>
    </lineage>
</organism>
<dbReference type="EMBL" id="FCQH01000001">
    <property type="protein sequence ID" value="CVK84925.1"/>
    <property type="molecule type" value="Genomic_DNA"/>
</dbReference>
<accession>A0A1L7SEZ3</accession>
<dbReference type="GeneID" id="65081121"/>
<proteinExistence type="predicted"/>
<sequence length="192" mass="21776">MSENVQKTTTQIRGDHKKWQCHKMIDEPGHARCVATMSMNVDTCTHCGQRRGKNAVALAQNDDVLGSLVDFEADGTEKWHYNLKTQPHRTVIMSGPTTTIRKDHTKWQCNEKAGNDDKGEPIECQEVMKMSEQVCTKCLCIRRVGATAMTEDEMYLGMLVSITKGINEWWDYLPEMQEESCEEPIDTVMGGM</sequence>
<dbReference type="RefSeq" id="XP_041677196.1">
    <property type="nucleotide sequence ID" value="XM_041823612.1"/>
</dbReference>
<keyword evidence="2" id="KW-1185">Reference proteome</keyword>
<reference evidence="2" key="1">
    <citation type="journal article" date="2016" name="Genome Biol. Evol.">
        <title>Comparative 'omics' of the Fusarium fujikuroi species complex highlights differences in genetic potential and metabolite synthesis.</title>
        <authorList>
            <person name="Niehaus E.-M."/>
            <person name="Muensterkoetter M."/>
            <person name="Proctor R.H."/>
            <person name="Brown D.W."/>
            <person name="Sharon A."/>
            <person name="Idan Y."/>
            <person name="Oren-Young L."/>
            <person name="Sieber C.M."/>
            <person name="Novak O."/>
            <person name="Pencik A."/>
            <person name="Tarkowska D."/>
            <person name="Hromadova K."/>
            <person name="Freeman S."/>
            <person name="Maymon M."/>
            <person name="Elazar M."/>
            <person name="Youssef S.A."/>
            <person name="El-Shabrawy E.S.M."/>
            <person name="Shalaby A.B.A."/>
            <person name="Houterman P."/>
            <person name="Brock N.L."/>
            <person name="Burkhardt I."/>
            <person name="Tsavkelova E.A."/>
            <person name="Dickschat J.S."/>
            <person name="Galuszka P."/>
            <person name="Gueldener U."/>
            <person name="Tudzynski B."/>
        </authorList>
    </citation>
    <scope>NUCLEOTIDE SEQUENCE [LARGE SCALE GENOMIC DNA]</scope>
    <source>
        <strain evidence="2">MRC7560</strain>
    </source>
</reference>
<protein>
    <submittedName>
        <fullName evidence="1">Uncharacterized protein</fullName>
    </submittedName>
</protein>